<protein>
    <submittedName>
        <fullName evidence="2">Uncharacterized protein</fullName>
    </submittedName>
</protein>
<keyword evidence="3" id="KW-1185">Reference proteome</keyword>
<dbReference type="Proteomes" id="UP001178507">
    <property type="component" value="Unassembled WGS sequence"/>
</dbReference>
<name>A0AA36HUN4_9DINO</name>
<evidence type="ECO:0000256" key="1">
    <source>
        <dbReference type="SAM" id="Coils"/>
    </source>
</evidence>
<dbReference type="EMBL" id="CAUJNA010000335">
    <property type="protein sequence ID" value="CAJ1375679.1"/>
    <property type="molecule type" value="Genomic_DNA"/>
</dbReference>
<reference evidence="2" key="1">
    <citation type="submission" date="2023-08" db="EMBL/GenBank/DDBJ databases">
        <authorList>
            <person name="Chen Y."/>
            <person name="Shah S."/>
            <person name="Dougan E. K."/>
            <person name="Thang M."/>
            <person name="Chan C."/>
        </authorList>
    </citation>
    <scope>NUCLEOTIDE SEQUENCE</scope>
</reference>
<organism evidence="2 3">
    <name type="scientific">Effrenium voratum</name>
    <dbReference type="NCBI Taxonomy" id="2562239"/>
    <lineage>
        <taxon>Eukaryota</taxon>
        <taxon>Sar</taxon>
        <taxon>Alveolata</taxon>
        <taxon>Dinophyceae</taxon>
        <taxon>Suessiales</taxon>
        <taxon>Symbiodiniaceae</taxon>
        <taxon>Effrenium</taxon>
    </lineage>
</organism>
<comment type="caution">
    <text evidence="2">The sequence shown here is derived from an EMBL/GenBank/DDBJ whole genome shotgun (WGS) entry which is preliminary data.</text>
</comment>
<sequence>MELTWEGDLAFNMTQNESGNASACNALLRLAPSASQEELDEAFQRDVVEVWSRGTRKFTSNPRLVALVAAYEDMLGGSGKPRQKPRRSQKRPGKLQKLHQLLQFLPLEQRRRCIAALPEHVRRSLEGWMLQHGPRREQRAAEYAAHIWCSGSAPSRRFVAAVHLGRGLHVQSAECKDLPCAARALSQMLRWRARCRLRSGKRPAAEMSGACTRGLPKEAAEFARGVVEAQPADSKLFLRARLRLSGQRLSSPLRADAASAMMDWLQMGCHRGESLHPGGRACPSPELATHRWVQTCHAWAKIWKKRGRHPDTVQKQLSALQAQWRGVLQRFLRQRQRALRPAALSWQWAKWLEAAGSFRSLATAMPSPAQALATDMAVLPLEEEDEEAEVPQANEDEDDLERQMANLREEVADPAAAARKAKRVAAAKAAHAAALRLRQRHMRQALSFAPWAQNPSQWQQWQQPAEPSRPPAWKAQTQPALAEFVAAGGWHLAPAKATGPRERAAWRFGEAGVMAHDPFDCSLMSLELEELRSSAMENLQTCGG</sequence>
<accession>A0AA36HUN4</accession>
<proteinExistence type="predicted"/>
<evidence type="ECO:0000313" key="3">
    <source>
        <dbReference type="Proteomes" id="UP001178507"/>
    </source>
</evidence>
<keyword evidence="1" id="KW-0175">Coiled coil</keyword>
<gene>
    <name evidence="2" type="ORF">EVOR1521_LOCUS4905</name>
</gene>
<evidence type="ECO:0000313" key="2">
    <source>
        <dbReference type="EMBL" id="CAJ1375679.1"/>
    </source>
</evidence>
<feature type="coiled-coil region" evidence="1">
    <location>
        <begin position="383"/>
        <end position="410"/>
    </location>
</feature>
<dbReference type="AlphaFoldDB" id="A0AA36HUN4"/>